<comment type="caution">
    <text evidence="2">The sequence shown here is derived from an EMBL/GenBank/DDBJ whole genome shotgun (WGS) entry which is preliminary data.</text>
</comment>
<feature type="region of interest" description="Disordered" evidence="1">
    <location>
        <begin position="41"/>
        <end position="66"/>
    </location>
</feature>
<sequence length="82" mass="8737">MIESDGQVRKVAGLFFGYGTYLPAGTRFLVRASARTLAALNRASSTRPRNTATSSSLPALAPPHASTEEHFFNAEVLNGIVT</sequence>
<dbReference type="EMBL" id="JAGSOH010000020">
    <property type="protein sequence ID" value="MBR7826642.1"/>
    <property type="molecule type" value="Genomic_DNA"/>
</dbReference>
<feature type="compositionally biased region" description="Polar residues" evidence="1">
    <location>
        <begin position="42"/>
        <end position="57"/>
    </location>
</feature>
<protein>
    <submittedName>
        <fullName evidence="2">Uncharacterized protein</fullName>
    </submittedName>
</protein>
<keyword evidence="3" id="KW-1185">Reference proteome</keyword>
<gene>
    <name evidence="2" type="ORF">KDK95_10025</name>
</gene>
<name>A0A941EA41_9ACTN</name>
<reference evidence="2" key="1">
    <citation type="submission" date="2021-04" db="EMBL/GenBank/DDBJ databases">
        <title>Genome based classification of Actinospica acidithermotolerans sp. nov., an actinobacterium isolated from an Indonesian hot spring.</title>
        <authorList>
            <person name="Kusuma A.B."/>
            <person name="Putra K.E."/>
            <person name="Nafisah S."/>
            <person name="Loh J."/>
            <person name="Nouioui I."/>
            <person name="Goodfellow M."/>
        </authorList>
    </citation>
    <scope>NUCLEOTIDE SEQUENCE</scope>
    <source>
        <strain evidence="2">MGRD01-02</strain>
    </source>
</reference>
<dbReference type="AlphaFoldDB" id="A0A941EA41"/>
<evidence type="ECO:0000313" key="2">
    <source>
        <dbReference type="EMBL" id="MBR7826642.1"/>
    </source>
</evidence>
<accession>A0A941EA41</accession>
<proteinExistence type="predicted"/>
<evidence type="ECO:0000256" key="1">
    <source>
        <dbReference type="SAM" id="MobiDB-lite"/>
    </source>
</evidence>
<organism evidence="2 3">
    <name type="scientific">Actinospica acidithermotolerans</name>
    <dbReference type="NCBI Taxonomy" id="2828514"/>
    <lineage>
        <taxon>Bacteria</taxon>
        <taxon>Bacillati</taxon>
        <taxon>Actinomycetota</taxon>
        <taxon>Actinomycetes</taxon>
        <taxon>Catenulisporales</taxon>
        <taxon>Actinospicaceae</taxon>
        <taxon>Actinospica</taxon>
    </lineage>
</organism>
<dbReference type="RefSeq" id="WP_212517804.1">
    <property type="nucleotide sequence ID" value="NZ_JAGSOH010000020.1"/>
</dbReference>
<dbReference type="Proteomes" id="UP000676325">
    <property type="component" value="Unassembled WGS sequence"/>
</dbReference>
<evidence type="ECO:0000313" key="3">
    <source>
        <dbReference type="Proteomes" id="UP000676325"/>
    </source>
</evidence>